<feature type="domain" description="Glycosyltransferase 2-like" evidence="5">
    <location>
        <begin position="7"/>
        <end position="128"/>
    </location>
</feature>
<organism evidence="6 7">
    <name type="scientific">Candidatus Azambacteria bacterium GW2011_GWB1_42_17</name>
    <dbReference type="NCBI Taxonomy" id="1618615"/>
    <lineage>
        <taxon>Bacteria</taxon>
        <taxon>Candidatus Azamiibacteriota</taxon>
    </lineage>
</organism>
<dbReference type="InterPro" id="IPR001173">
    <property type="entry name" value="Glyco_trans_2-like"/>
</dbReference>
<dbReference type="SUPFAM" id="SSF53448">
    <property type="entry name" value="Nucleotide-diphospho-sugar transferases"/>
    <property type="match status" value="1"/>
</dbReference>
<dbReference type="InterPro" id="IPR029044">
    <property type="entry name" value="Nucleotide-diphossugar_trans"/>
</dbReference>
<sequence length="324" mass="37874">MNWPKISVVIPTFNEEKNIKKCLDSIFTQDYPRNKLEVLVVDDDSTDQTVKIAEKYPIRLLRNGQKHGEIGKMIGFKASTGKYFIYLDADVELISKDFFKKLVTPLEQNNKIIASFTKEGAGPNSAPMEKYLSFDSLQRDGLYQWLTPSVESTIIKHFPNYSLCKYAVNKIPPSGRCLYRRQELAKATVGFDMFLELDFLKLMVKLGHKLFAYVPNAVMYHHHVKSISELLRKRKYNLTRVYFRHISNRLYTWVNWKNPIDWAKLLVWIIYANLFIPSLITGIYKSVRYKSFVGLYEPLINLLVTDMLLFAFIKKMVISTFRNH</sequence>
<gene>
    <name evidence="6" type="ORF">UV07_C0003G0024</name>
</gene>
<name>A0A0G0Z829_9BACT</name>
<dbReference type="EMBL" id="LCDB01000003">
    <property type="protein sequence ID" value="KKS44789.1"/>
    <property type="molecule type" value="Genomic_DNA"/>
</dbReference>
<evidence type="ECO:0000313" key="6">
    <source>
        <dbReference type="EMBL" id="KKS44789.1"/>
    </source>
</evidence>
<keyword evidence="4" id="KW-0812">Transmembrane</keyword>
<dbReference type="GO" id="GO:0016757">
    <property type="term" value="F:glycosyltransferase activity"/>
    <property type="evidence" value="ECO:0007669"/>
    <property type="project" value="UniProtKB-KW"/>
</dbReference>
<evidence type="ECO:0000256" key="1">
    <source>
        <dbReference type="ARBA" id="ARBA00006739"/>
    </source>
</evidence>
<keyword evidence="4" id="KW-0472">Membrane</keyword>
<comment type="similarity">
    <text evidence="1">Belongs to the glycosyltransferase 2 family.</text>
</comment>
<evidence type="ECO:0000259" key="5">
    <source>
        <dbReference type="Pfam" id="PF00535"/>
    </source>
</evidence>
<evidence type="ECO:0000256" key="4">
    <source>
        <dbReference type="SAM" id="Phobius"/>
    </source>
</evidence>
<accession>A0A0G0Z829</accession>
<keyword evidence="3" id="KW-0808">Transferase</keyword>
<evidence type="ECO:0000256" key="2">
    <source>
        <dbReference type="ARBA" id="ARBA00022676"/>
    </source>
</evidence>
<protein>
    <submittedName>
        <fullName evidence="6">Dolichyl-phosphate mannose synthase related protein</fullName>
    </submittedName>
</protein>
<proteinExistence type="inferred from homology"/>
<reference evidence="6 7" key="1">
    <citation type="journal article" date="2015" name="Nature">
        <title>rRNA introns, odd ribosomes, and small enigmatic genomes across a large radiation of phyla.</title>
        <authorList>
            <person name="Brown C.T."/>
            <person name="Hug L.A."/>
            <person name="Thomas B.C."/>
            <person name="Sharon I."/>
            <person name="Castelle C.J."/>
            <person name="Singh A."/>
            <person name="Wilkins M.J."/>
            <person name="Williams K.H."/>
            <person name="Banfield J.F."/>
        </authorList>
    </citation>
    <scope>NUCLEOTIDE SEQUENCE [LARGE SCALE GENOMIC DNA]</scope>
</reference>
<dbReference type="AlphaFoldDB" id="A0A0G0Z829"/>
<dbReference type="Proteomes" id="UP000033986">
    <property type="component" value="Unassembled WGS sequence"/>
</dbReference>
<dbReference type="PANTHER" id="PTHR43630:SF1">
    <property type="entry name" value="POLY-BETA-1,6-N-ACETYL-D-GLUCOSAMINE SYNTHASE"/>
    <property type="match status" value="1"/>
</dbReference>
<comment type="caution">
    <text evidence="6">The sequence shown here is derived from an EMBL/GenBank/DDBJ whole genome shotgun (WGS) entry which is preliminary data.</text>
</comment>
<dbReference type="PANTHER" id="PTHR43630">
    <property type="entry name" value="POLY-BETA-1,6-N-ACETYL-D-GLUCOSAMINE SYNTHASE"/>
    <property type="match status" value="1"/>
</dbReference>
<dbReference type="Pfam" id="PF00535">
    <property type="entry name" value="Glycos_transf_2"/>
    <property type="match status" value="1"/>
</dbReference>
<feature type="transmembrane region" description="Helical" evidence="4">
    <location>
        <begin position="296"/>
        <end position="313"/>
    </location>
</feature>
<evidence type="ECO:0000313" key="7">
    <source>
        <dbReference type="Proteomes" id="UP000033986"/>
    </source>
</evidence>
<dbReference type="Gene3D" id="3.90.550.10">
    <property type="entry name" value="Spore Coat Polysaccharide Biosynthesis Protein SpsA, Chain A"/>
    <property type="match status" value="1"/>
</dbReference>
<keyword evidence="2" id="KW-0328">Glycosyltransferase</keyword>
<keyword evidence="4" id="KW-1133">Transmembrane helix</keyword>
<evidence type="ECO:0000256" key="3">
    <source>
        <dbReference type="ARBA" id="ARBA00022679"/>
    </source>
</evidence>
<feature type="transmembrane region" description="Helical" evidence="4">
    <location>
        <begin position="265"/>
        <end position="284"/>
    </location>
</feature>